<organism evidence="1 2">
    <name type="scientific">Fusarium oxysporum f. sp. cepae</name>
    <dbReference type="NCBI Taxonomy" id="396571"/>
    <lineage>
        <taxon>Eukaryota</taxon>
        <taxon>Fungi</taxon>
        <taxon>Dikarya</taxon>
        <taxon>Ascomycota</taxon>
        <taxon>Pezizomycotina</taxon>
        <taxon>Sordariomycetes</taxon>
        <taxon>Hypocreomycetidae</taxon>
        <taxon>Hypocreales</taxon>
        <taxon>Nectriaceae</taxon>
        <taxon>Fusarium</taxon>
        <taxon>Fusarium oxysporum species complex</taxon>
    </lineage>
</organism>
<comment type="caution">
    <text evidence="1">The sequence shown here is derived from an EMBL/GenBank/DDBJ whole genome shotgun (WGS) entry which is preliminary data.</text>
</comment>
<dbReference type="Proteomes" id="UP000270866">
    <property type="component" value="Chromosome 9"/>
</dbReference>
<dbReference type="AlphaFoldDB" id="A0A3L6NBR1"/>
<accession>A0A3L6NBR1</accession>
<proteinExistence type="predicted"/>
<name>A0A3L6NBR1_FUSOX</name>
<protein>
    <submittedName>
        <fullName evidence="1">Uncharacterized protein</fullName>
    </submittedName>
</protein>
<gene>
    <name evidence="1" type="ORF">BFJ65_g10975</name>
</gene>
<evidence type="ECO:0000313" key="2">
    <source>
        <dbReference type="Proteomes" id="UP000270866"/>
    </source>
</evidence>
<dbReference type="EMBL" id="MRCU01000007">
    <property type="protein sequence ID" value="RKK14410.1"/>
    <property type="molecule type" value="Genomic_DNA"/>
</dbReference>
<sequence>MQGKHFIDRRGRIKLFIVGQWNEFLDRSRLSSSAFRFL</sequence>
<evidence type="ECO:0000313" key="1">
    <source>
        <dbReference type="EMBL" id="RKK14410.1"/>
    </source>
</evidence>
<reference evidence="1 2" key="1">
    <citation type="journal article" date="2018" name="Sci. Rep.">
        <title>Characterisation of pathogen-specific regions and novel effector candidates in Fusarium oxysporum f. sp. cepae.</title>
        <authorList>
            <person name="Armitage A.D."/>
            <person name="Taylor A."/>
            <person name="Sobczyk M.K."/>
            <person name="Baxter L."/>
            <person name="Greenfield B.P."/>
            <person name="Bates H.J."/>
            <person name="Wilson F."/>
            <person name="Jackson A.C."/>
            <person name="Ott S."/>
            <person name="Harrison R.J."/>
            <person name="Clarkson J.P."/>
        </authorList>
    </citation>
    <scope>NUCLEOTIDE SEQUENCE [LARGE SCALE GENOMIC DNA]</scope>
    <source>
        <strain evidence="1 2">FoC_Fus2</strain>
    </source>
</reference>